<reference evidence="1" key="1">
    <citation type="submission" date="2004-11" db="EMBL/GenBank/DDBJ databases">
        <title>The full-length cDNA sequences of Schistosoma japonicum genes.</title>
        <authorList>
            <person name="Han Z."/>
        </authorList>
    </citation>
    <scope>NUCLEOTIDE SEQUENCE</scope>
</reference>
<dbReference type="Proteomes" id="UP000311919">
    <property type="component" value="Unassembled WGS sequence"/>
</dbReference>
<dbReference type="EMBL" id="AY815261">
    <property type="protein sequence ID" value="AAW26993.1"/>
    <property type="molecule type" value="mRNA"/>
</dbReference>
<protein>
    <submittedName>
        <fullName evidence="1">SJCHGC04893 protein</fullName>
    </submittedName>
</protein>
<organism evidence="1">
    <name type="scientific">Schistosoma japonicum</name>
    <name type="common">Blood fluke</name>
    <dbReference type="NCBI Taxonomy" id="6182"/>
    <lineage>
        <taxon>Eukaryota</taxon>
        <taxon>Metazoa</taxon>
        <taxon>Spiralia</taxon>
        <taxon>Lophotrochozoa</taxon>
        <taxon>Platyhelminthes</taxon>
        <taxon>Trematoda</taxon>
        <taxon>Digenea</taxon>
        <taxon>Strigeidida</taxon>
        <taxon>Schistosomatoidea</taxon>
        <taxon>Schistosomatidae</taxon>
        <taxon>Schistosoma</taxon>
    </lineage>
</organism>
<reference evidence="2 3" key="3">
    <citation type="submission" date="2019-03" db="EMBL/GenBank/DDBJ databases">
        <title>An improved genome assembly of the fluke Schistosoma japonicum.</title>
        <authorList>
            <person name="Hu W."/>
            <person name="Luo F."/>
            <person name="Yin M."/>
            <person name="Mo X."/>
            <person name="Sun C."/>
            <person name="Wu Q."/>
            <person name="Zhu B."/>
            <person name="Xiang M."/>
            <person name="Wang J."/>
            <person name="Wang Y."/>
            <person name="Zhang T."/>
            <person name="Xu B."/>
            <person name="Zheng H."/>
            <person name="Feng Z."/>
        </authorList>
    </citation>
    <scope>NUCLEOTIDE SEQUENCE [LARGE SCALE GENOMIC DNA]</scope>
    <source>
        <strain evidence="2">HuSjv2</strain>
        <tissue evidence="2">Worms</tissue>
    </source>
</reference>
<evidence type="ECO:0000313" key="3">
    <source>
        <dbReference type="Proteomes" id="UP000311919"/>
    </source>
</evidence>
<gene>
    <name evidence="2" type="ORF">EWB00_009076</name>
</gene>
<evidence type="ECO:0000313" key="1">
    <source>
        <dbReference type="EMBL" id="AAW26993.1"/>
    </source>
</evidence>
<reference evidence="1" key="2">
    <citation type="journal article" date="2006" name="PLoS Pathog.">
        <title>New perspectives on host-parasite interplay by comparative transcriptomic and proteomic analyses of Schistosoma japonicum.</title>
        <authorList>
            <person name="Liu F."/>
            <person name="Lu J."/>
            <person name="Hu W."/>
            <person name="Wang S.Y."/>
            <person name="Cui S.J."/>
            <person name="Chi M."/>
            <person name="Yan Q."/>
            <person name="Wang X.R."/>
            <person name="Song H.D."/>
            <person name="Xu X.N."/>
            <person name="Wang J.J."/>
            <person name="Zhang X.L."/>
            <person name="Zhang X."/>
            <person name="Wang Z.Q."/>
            <person name="Xue C.L."/>
            <person name="Brindley P.J."/>
            <person name="McManus D.P."/>
            <person name="Yang P.Y."/>
            <person name="Feng Z."/>
            <person name="Chen Z."/>
            <person name="Han Z.G."/>
        </authorList>
    </citation>
    <scope>NUCLEOTIDE SEQUENCE</scope>
</reference>
<name>Q5DB13_SCHJA</name>
<dbReference type="EMBL" id="SKCS01000051">
    <property type="protein sequence ID" value="TNN19355.1"/>
    <property type="molecule type" value="Genomic_DNA"/>
</dbReference>
<dbReference type="OrthoDB" id="1078367at2759"/>
<accession>Q5DB13</accession>
<sequence length="199" mass="22767">MILSRTDFSNQLLRGRWLRSYQNSHFSVLSPAVSSDSSVTGYQGSDLTSDKFKSFNTSYVNSVLLLGTVMGIKMFPMQSNPDRNWALLFLRTRLPVFKKIEDEELTEIADTNEVDSKFKQIWLSSSNRVHVFSPKLVCSLRDVKLGERLLVSGFLSYYQSSKLDGKASRQCCVTAQRIAHMGWSYDYQHDNNLEEIPET</sequence>
<proteinExistence type="evidence at transcript level"/>
<dbReference type="AlphaFoldDB" id="Q5DB13"/>
<keyword evidence="3" id="KW-1185">Reference proteome</keyword>
<evidence type="ECO:0000313" key="2">
    <source>
        <dbReference type="EMBL" id="TNN19355.1"/>
    </source>
</evidence>